<dbReference type="SUPFAM" id="SSF88713">
    <property type="entry name" value="Glycoside hydrolase/deacetylase"/>
    <property type="match status" value="1"/>
</dbReference>
<evidence type="ECO:0000256" key="1">
    <source>
        <dbReference type="ARBA" id="ARBA00004613"/>
    </source>
</evidence>
<dbReference type="InterPro" id="IPR002509">
    <property type="entry name" value="NODB_dom"/>
</dbReference>
<evidence type="ECO:0000259" key="3">
    <source>
        <dbReference type="PROSITE" id="PS51677"/>
    </source>
</evidence>
<dbReference type="Proteomes" id="UP000309215">
    <property type="component" value="Unassembled WGS sequence"/>
</dbReference>
<dbReference type="PROSITE" id="PS51677">
    <property type="entry name" value="NODB"/>
    <property type="match status" value="1"/>
</dbReference>
<dbReference type="CDD" id="cd10918">
    <property type="entry name" value="CE4_NodB_like_5s_6s"/>
    <property type="match status" value="1"/>
</dbReference>
<gene>
    <name evidence="4" type="ORF">E8A74_12560</name>
</gene>
<dbReference type="PANTHER" id="PTHR34216:SF3">
    <property type="entry name" value="POLY-BETA-1,6-N-ACETYL-D-GLUCOSAMINE N-DEACETYLASE"/>
    <property type="match status" value="1"/>
</dbReference>
<evidence type="ECO:0000313" key="4">
    <source>
        <dbReference type="EMBL" id="TKD09548.1"/>
    </source>
</evidence>
<accession>A0A4U1JG82</accession>
<evidence type="ECO:0000256" key="2">
    <source>
        <dbReference type="ARBA" id="ARBA00022729"/>
    </source>
</evidence>
<dbReference type="InterPro" id="IPR011330">
    <property type="entry name" value="Glyco_hydro/deAcase_b/a-brl"/>
</dbReference>
<keyword evidence="5" id="KW-1185">Reference proteome</keyword>
<dbReference type="InterPro" id="IPR051398">
    <property type="entry name" value="Polysacch_Deacetylase"/>
</dbReference>
<dbReference type="AlphaFoldDB" id="A0A4U1JG82"/>
<dbReference type="GO" id="GO:0005975">
    <property type="term" value="P:carbohydrate metabolic process"/>
    <property type="evidence" value="ECO:0007669"/>
    <property type="project" value="InterPro"/>
</dbReference>
<protein>
    <submittedName>
        <fullName evidence="4">Polysaccharide deacetylase family protein</fullName>
    </submittedName>
</protein>
<name>A0A4U1JG82_9BACT</name>
<reference evidence="4 5" key="1">
    <citation type="submission" date="2019-04" db="EMBL/GenBank/DDBJ databases">
        <authorList>
            <person name="Li Y."/>
            <person name="Wang J."/>
        </authorList>
    </citation>
    <scope>NUCLEOTIDE SEQUENCE [LARGE SCALE GENOMIC DNA]</scope>
    <source>
        <strain evidence="4 5">DSM 14668</strain>
    </source>
</reference>
<proteinExistence type="predicted"/>
<dbReference type="EMBL" id="SSMQ01000010">
    <property type="protein sequence ID" value="TKD09548.1"/>
    <property type="molecule type" value="Genomic_DNA"/>
</dbReference>
<dbReference type="GO" id="GO:0005576">
    <property type="term" value="C:extracellular region"/>
    <property type="evidence" value="ECO:0007669"/>
    <property type="project" value="UniProtKB-SubCell"/>
</dbReference>
<dbReference type="Pfam" id="PF01522">
    <property type="entry name" value="Polysacc_deac_1"/>
    <property type="match status" value="1"/>
</dbReference>
<dbReference type="OrthoDB" id="9776235at2"/>
<dbReference type="Gene3D" id="3.20.20.370">
    <property type="entry name" value="Glycoside hydrolase/deacetylase"/>
    <property type="match status" value="1"/>
</dbReference>
<sequence length="268" mass="29476">MGEDMSRLVVLMYHALYEGEREFFAIDAADRTYAVSVSAFEAQLDILARRGLPVADPAVLPRKLDKEERIVLTFDDGHASTYRHVLPRLLRRDLRAAVFVTSDFIGHRPGFCGWREVREMAERGMLIGSHGRTHRFLDDLPEEAARAELRDSKATIEDHVGGVVEQVSFPGGRFRPCDVEAGILEGYRVFHTSRAGAHRAGRLPEGVVLCRIAVRQGTSAGEFEALASASPGWLLRARALGGAKAAVRRALGNGRYHALYERLAGGAG</sequence>
<dbReference type="PANTHER" id="PTHR34216">
    <property type="match status" value="1"/>
</dbReference>
<comment type="subcellular location">
    <subcellularLocation>
        <location evidence="1">Secreted</location>
    </subcellularLocation>
</comment>
<organism evidence="4 5">
    <name type="scientific">Polyangium fumosum</name>
    <dbReference type="NCBI Taxonomy" id="889272"/>
    <lineage>
        <taxon>Bacteria</taxon>
        <taxon>Pseudomonadati</taxon>
        <taxon>Myxococcota</taxon>
        <taxon>Polyangia</taxon>
        <taxon>Polyangiales</taxon>
        <taxon>Polyangiaceae</taxon>
        <taxon>Polyangium</taxon>
    </lineage>
</organism>
<evidence type="ECO:0000313" key="5">
    <source>
        <dbReference type="Proteomes" id="UP000309215"/>
    </source>
</evidence>
<comment type="caution">
    <text evidence="4">The sequence shown here is derived from an EMBL/GenBank/DDBJ whole genome shotgun (WGS) entry which is preliminary data.</text>
</comment>
<feature type="domain" description="NodB homology" evidence="3">
    <location>
        <begin position="68"/>
        <end position="268"/>
    </location>
</feature>
<keyword evidence="2" id="KW-0732">Signal</keyword>
<dbReference type="GO" id="GO:0016810">
    <property type="term" value="F:hydrolase activity, acting on carbon-nitrogen (but not peptide) bonds"/>
    <property type="evidence" value="ECO:0007669"/>
    <property type="project" value="InterPro"/>
</dbReference>